<keyword evidence="2" id="KW-1185">Reference proteome</keyword>
<name>A0A261W127_9BORD</name>
<accession>A0A261W127</accession>
<comment type="caution">
    <text evidence="1">The sequence shown here is derived from an EMBL/GenBank/DDBJ whole genome shotgun (WGS) entry which is preliminary data.</text>
</comment>
<protein>
    <recommendedName>
        <fullName evidence="3">Diguanylate cyclase</fullName>
    </recommendedName>
</protein>
<dbReference type="AlphaFoldDB" id="A0A261W127"/>
<gene>
    <name evidence="1" type="ORF">CAL24_08625</name>
</gene>
<dbReference type="Proteomes" id="UP000215633">
    <property type="component" value="Unassembled WGS sequence"/>
</dbReference>
<organism evidence="1 2">
    <name type="scientific">Bordetella genomosp. 2</name>
    <dbReference type="NCBI Taxonomy" id="1983456"/>
    <lineage>
        <taxon>Bacteria</taxon>
        <taxon>Pseudomonadati</taxon>
        <taxon>Pseudomonadota</taxon>
        <taxon>Betaproteobacteria</taxon>
        <taxon>Burkholderiales</taxon>
        <taxon>Alcaligenaceae</taxon>
        <taxon>Bordetella</taxon>
    </lineage>
</organism>
<evidence type="ECO:0008006" key="3">
    <source>
        <dbReference type="Google" id="ProtNLM"/>
    </source>
</evidence>
<proteinExistence type="predicted"/>
<dbReference type="RefSeq" id="WP_094806409.1">
    <property type="nucleotide sequence ID" value="NZ_NEVT01000003.1"/>
</dbReference>
<evidence type="ECO:0000313" key="1">
    <source>
        <dbReference type="EMBL" id="OZI79959.1"/>
    </source>
</evidence>
<evidence type="ECO:0000313" key="2">
    <source>
        <dbReference type="Proteomes" id="UP000215633"/>
    </source>
</evidence>
<sequence length="206" mass="23138">MDIFETIATHAAALRLPLYAVTATAIQKSDTPVMVIMHWHGFRKSGQMPGELDSVAGSAVQINQRWHDYADIDRAVLDAGWKLGAWDVERVARPAWWRLNAPVSEALAGHRAFGDYSDLPESDNAVILDAPDQQMLLELAARRGYLRWLFRPRKGGLWKQLDDDDCTLDADGGRSAPCPVPVQAEGRQLRRRVLYRLGRGRNILIQ</sequence>
<reference evidence="2" key="1">
    <citation type="submission" date="2017-05" db="EMBL/GenBank/DDBJ databases">
        <title>Complete and WGS of Bordetella genogroups.</title>
        <authorList>
            <person name="Spilker T."/>
            <person name="Lipuma J."/>
        </authorList>
    </citation>
    <scope>NUCLEOTIDE SEQUENCE [LARGE SCALE GENOMIC DNA]</scope>
    <source>
        <strain evidence="2">AU8256</strain>
    </source>
</reference>
<dbReference type="EMBL" id="NEVT01000003">
    <property type="protein sequence ID" value="OZI79959.1"/>
    <property type="molecule type" value="Genomic_DNA"/>
</dbReference>